<dbReference type="RefSeq" id="XP_009018366.1">
    <property type="nucleotide sequence ID" value="XM_009020118.1"/>
</dbReference>
<reference evidence="2" key="3">
    <citation type="submission" date="2015-06" db="UniProtKB">
        <authorList>
            <consortium name="EnsemblMetazoa"/>
        </authorList>
    </citation>
    <scope>IDENTIFICATION</scope>
</reference>
<dbReference type="EMBL" id="KB096590">
    <property type="protein sequence ID" value="ESO03809.1"/>
    <property type="molecule type" value="Genomic_DNA"/>
</dbReference>
<gene>
    <name evidence="2" type="primary">20204569</name>
    <name evidence="1" type="ORF">HELRODRAFT_173511</name>
</gene>
<protein>
    <submittedName>
        <fullName evidence="1 2">Uncharacterized protein</fullName>
    </submittedName>
</protein>
<dbReference type="HOGENOM" id="CLU_1779456_0_0_1"/>
<evidence type="ECO:0000313" key="3">
    <source>
        <dbReference type="Proteomes" id="UP000015101"/>
    </source>
</evidence>
<dbReference type="InParanoid" id="T1F6X0"/>
<dbReference type="EnsemblMetazoa" id="HelroT173511">
    <property type="protein sequence ID" value="HelroP173511"/>
    <property type="gene ID" value="HelroG173511"/>
</dbReference>
<accession>T1F6X0</accession>
<dbReference type="GeneID" id="20204569"/>
<dbReference type="EMBL" id="AMQM01004565">
    <property type="status" value="NOT_ANNOTATED_CDS"/>
    <property type="molecule type" value="Genomic_DNA"/>
</dbReference>
<dbReference type="OrthoDB" id="79687at2759"/>
<evidence type="ECO:0000313" key="2">
    <source>
        <dbReference type="EnsemblMetazoa" id="HelroP173511"/>
    </source>
</evidence>
<name>T1F6X0_HELRO</name>
<organism evidence="2 3">
    <name type="scientific">Helobdella robusta</name>
    <name type="common">Californian leech</name>
    <dbReference type="NCBI Taxonomy" id="6412"/>
    <lineage>
        <taxon>Eukaryota</taxon>
        <taxon>Metazoa</taxon>
        <taxon>Spiralia</taxon>
        <taxon>Lophotrochozoa</taxon>
        <taxon>Annelida</taxon>
        <taxon>Clitellata</taxon>
        <taxon>Hirudinea</taxon>
        <taxon>Rhynchobdellida</taxon>
        <taxon>Glossiphoniidae</taxon>
        <taxon>Helobdella</taxon>
    </lineage>
</organism>
<evidence type="ECO:0000313" key="1">
    <source>
        <dbReference type="EMBL" id="ESO03809.1"/>
    </source>
</evidence>
<reference evidence="1 3" key="2">
    <citation type="journal article" date="2013" name="Nature">
        <title>Insights into bilaterian evolution from three spiralian genomes.</title>
        <authorList>
            <person name="Simakov O."/>
            <person name="Marletaz F."/>
            <person name="Cho S.J."/>
            <person name="Edsinger-Gonzales E."/>
            <person name="Havlak P."/>
            <person name="Hellsten U."/>
            <person name="Kuo D.H."/>
            <person name="Larsson T."/>
            <person name="Lv J."/>
            <person name="Arendt D."/>
            <person name="Savage R."/>
            <person name="Osoegawa K."/>
            <person name="de Jong P."/>
            <person name="Grimwood J."/>
            <person name="Chapman J.A."/>
            <person name="Shapiro H."/>
            <person name="Aerts A."/>
            <person name="Otillar R.P."/>
            <person name="Terry A.Y."/>
            <person name="Boore J.L."/>
            <person name="Grigoriev I.V."/>
            <person name="Lindberg D.R."/>
            <person name="Seaver E.C."/>
            <person name="Weisblat D.A."/>
            <person name="Putnam N.H."/>
            <person name="Rokhsar D.S."/>
        </authorList>
    </citation>
    <scope>NUCLEOTIDE SEQUENCE</scope>
</reference>
<sequence>MRPVRFGVYALSMRMDMISLIKQSFGADNSNPICKLFRINRQVASGGHLLMWRIHDAIRIKDKLQCTVFVYDKKLPDRYSLATSGTSTFSRAKQREVVCESLKKGLEIMIDSIAFATEPILASLSNLLGAHERISNPIPAILKVFA</sequence>
<reference evidence="3" key="1">
    <citation type="submission" date="2012-12" db="EMBL/GenBank/DDBJ databases">
        <authorList>
            <person name="Hellsten U."/>
            <person name="Grimwood J."/>
            <person name="Chapman J.A."/>
            <person name="Shapiro H."/>
            <person name="Aerts A."/>
            <person name="Otillar R.P."/>
            <person name="Terry A.Y."/>
            <person name="Boore J.L."/>
            <person name="Simakov O."/>
            <person name="Marletaz F."/>
            <person name="Cho S.-J."/>
            <person name="Edsinger-Gonzales E."/>
            <person name="Havlak P."/>
            <person name="Kuo D.-H."/>
            <person name="Larsson T."/>
            <person name="Lv J."/>
            <person name="Arendt D."/>
            <person name="Savage R."/>
            <person name="Osoegawa K."/>
            <person name="de Jong P."/>
            <person name="Lindberg D.R."/>
            <person name="Seaver E.C."/>
            <person name="Weisblat D.A."/>
            <person name="Putnam N.H."/>
            <person name="Grigoriev I.V."/>
            <person name="Rokhsar D.S."/>
        </authorList>
    </citation>
    <scope>NUCLEOTIDE SEQUENCE</scope>
</reference>
<proteinExistence type="predicted"/>
<dbReference type="AlphaFoldDB" id="T1F6X0"/>
<keyword evidence="3" id="KW-1185">Reference proteome</keyword>
<dbReference type="KEGG" id="hro:HELRODRAFT_173511"/>
<dbReference type="eggNOG" id="KOG2137">
    <property type="taxonomic scope" value="Eukaryota"/>
</dbReference>
<dbReference type="Proteomes" id="UP000015101">
    <property type="component" value="Unassembled WGS sequence"/>
</dbReference>
<dbReference type="CTD" id="20204569"/>